<dbReference type="Gene3D" id="3.20.20.140">
    <property type="entry name" value="Metal-dependent hydrolases"/>
    <property type="match status" value="2"/>
</dbReference>
<evidence type="ECO:0000313" key="2">
    <source>
        <dbReference type="EMBL" id="MEJ6010436.1"/>
    </source>
</evidence>
<reference evidence="2 3" key="1">
    <citation type="submission" date="2024-03" db="EMBL/GenBank/DDBJ databases">
        <authorList>
            <person name="Jo J.-H."/>
        </authorList>
    </citation>
    <scope>NUCLEOTIDE SEQUENCE [LARGE SCALE GENOMIC DNA]</scope>
    <source>
        <strain evidence="2 3">AS3R-12</strain>
    </source>
</reference>
<proteinExistence type="predicted"/>
<dbReference type="EMBL" id="JBBHJY010000005">
    <property type="protein sequence ID" value="MEJ6010436.1"/>
    <property type="molecule type" value="Genomic_DNA"/>
</dbReference>
<dbReference type="SUPFAM" id="SSF51556">
    <property type="entry name" value="Metallo-dependent hydrolases"/>
    <property type="match status" value="1"/>
</dbReference>
<keyword evidence="3" id="KW-1185">Reference proteome</keyword>
<dbReference type="PANTHER" id="PTHR11647">
    <property type="entry name" value="HYDRANTOINASE/DIHYDROPYRIMIDINASE FAMILY MEMBER"/>
    <property type="match status" value="1"/>
</dbReference>
<dbReference type="Gene3D" id="2.30.40.10">
    <property type="entry name" value="Urease, subunit C, domain 1"/>
    <property type="match status" value="2"/>
</dbReference>
<feature type="domain" description="Amidohydrolase 3" evidence="1">
    <location>
        <begin position="45"/>
        <end position="548"/>
    </location>
</feature>
<dbReference type="RefSeq" id="WP_339967084.1">
    <property type="nucleotide sequence ID" value="NZ_JBBHJY010000005.1"/>
</dbReference>
<dbReference type="PANTHER" id="PTHR11647:SF1">
    <property type="entry name" value="COLLAPSIN RESPONSE MEDIATOR PROTEIN"/>
    <property type="match status" value="1"/>
</dbReference>
<dbReference type="Proteomes" id="UP001379235">
    <property type="component" value="Unassembled WGS sequence"/>
</dbReference>
<dbReference type="InterPro" id="IPR011059">
    <property type="entry name" value="Metal-dep_hydrolase_composite"/>
</dbReference>
<gene>
    <name evidence="2" type="ORF">WG900_10940</name>
</gene>
<name>A0ABU8S951_9SPHN</name>
<dbReference type="SUPFAM" id="SSF51338">
    <property type="entry name" value="Composite domain of metallo-dependent hydrolases"/>
    <property type="match status" value="1"/>
</dbReference>
<sequence length="580" mass="63455">MAELDLLIRGGSIVDGTGAPAFNGNIGVRDGKIAYIGSSQPRSREVIDATGRFVTPGFIDTHTHYDAQLTWDPYAAPHSLHGVTTVICGNCGFTLAPLSPASKDYLVPMFGKVEGVPLESLDEALNANWSTTAEMLAHFDGKVGVNVGFMTGHSTLRAYVMGERAVGGTPSTDEMEQMKVLLRHALKEGSLGFSSSHAETHTDHHADHVPSFYASHEELLELMSVVSEFEGTFAGYVGGVSGNPSLEDARRLAEVSLAAKRPFSWPAIFPNSQSRERQMEKLASVDVARKMGADVRLQVMSMPTSLHMNFLTGHTLDQLPGIWPSLFACSPAERLERFKDREIRRTMELDALGAAEYFRSRLVWGNLKIANVDSPANAVFVGRMTSEIAREQGKSDFDALMDIVVEDQLATLLMPMALIDESREAWQELVEYVRDDRGIWGGDDGGAHVDMIDSYSHGTRFLENAVRKYGFISLEEAINAFTQRPAEFMGLRDRGVLTIGAWADIVVFDLDTVGVGKTELRKDLPAGGRRLYTPAHGFDYVIVNGRPITTGGSYTGMTPGRVFRSGQDTYTKSLMSEAAE</sequence>
<accession>A0ABU8S951</accession>
<evidence type="ECO:0000259" key="1">
    <source>
        <dbReference type="Pfam" id="PF07969"/>
    </source>
</evidence>
<dbReference type="InterPro" id="IPR013108">
    <property type="entry name" value="Amidohydro_3"/>
</dbReference>
<dbReference type="Pfam" id="PF07969">
    <property type="entry name" value="Amidohydro_3"/>
    <property type="match status" value="1"/>
</dbReference>
<organism evidence="2 3">
    <name type="scientific">Novosphingobium aquae</name>
    <dbReference type="NCBI Taxonomy" id="3133435"/>
    <lineage>
        <taxon>Bacteria</taxon>
        <taxon>Pseudomonadati</taxon>
        <taxon>Pseudomonadota</taxon>
        <taxon>Alphaproteobacteria</taxon>
        <taxon>Sphingomonadales</taxon>
        <taxon>Sphingomonadaceae</taxon>
        <taxon>Novosphingobium</taxon>
    </lineage>
</organism>
<comment type="caution">
    <text evidence="2">The sequence shown here is derived from an EMBL/GenBank/DDBJ whole genome shotgun (WGS) entry which is preliminary data.</text>
</comment>
<evidence type="ECO:0000313" key="3">
    <source>
        <dbReference type="Proteomes" id="UP001379235"/>
    </source>
</evidence>
<dbReference type="InterPro" id="IPR050378">
    <property type="entry name" value="Metallo-dep_Hydrolases_sf"/>
</dbReference>
<protein>
    <submittedName>
        <fullName evidence="2">Amidohydrolase family protein</fullName>
    </submittedName>
</protein>
<dbReference type="InterPro" id="IPR032466">
    <property type="entry name" value="Metal_Hydrolase"/>
</dbReference>